<gene>
    <name evidence="1" type="ORF">C8D95_101573</name>
</gene>
<evidence type="ECO:0000313" key="2">
    <source>
        <dbReference type="Proteomes" id="UP000245390"/>
    </source>
</evidence>
<evidence type="ECO:0000313" key="1">
    <source>
        <dbReference type="EMBL" id="PWK58758.1"/>
    </source>
</evidence>
<comment type="caution">
    <text evidence="1">The sequence shown here is derived from an EMBL/GenBank/DDBJ whole genome shotgun (WGS) entry which is preliminary data.</text>
</comment>
<keyword evidence="2" id="KW-1185">Reference proteome</keyword>
<reference evidence="1 2" key="1">
    <citation type="submission" date="2018-05" db="EMBL/GenBank/DDBJ databases">
        <title>Genomic Encyclopedia of Type Strains, Phase IV (KMG-IV): sequencing the most valuable type-strain genomes for metagenomic binning, comparative biology and taxonomic classification.</title>
        <authorList>
            <person name="Goeker M."/>
        </authorList>
    </citation>
    <scope>NUCLEOTIDE SEQUENCE [LARGE SCALE GENOMIC DNA]</scope>
    <source>
        <strain evidence="1 2">DSM 103371</strain>
    </source>
</reference>
<dbReference type="AlphaFoldDB" id="A0A316GCU3"/>
<protein>
    <submittedName>
        <fullName evidence="1">Uncharacterized protein</fullName>
    </submittedName>
</protein>
<organism evidence="1 2">
    <name type="scientific">Silicimonas algicola</name>
    <dbReference type="NCBI Taxonomy" id="1826607"/>
    <lineage>
        <taxon>Bacteria</taxon>
        <taxon>Pseudomonadati</taxon>
        <taxon>Pseudomonadota</taxon>
        <taxon>Alphaproteobacteria</taxon>
        <taxon>Rhodobacterales</taxon>
        <taxon>Paracoccaceae</taxon>
    </lineage>
</organism>
<proteinExistence type="predicted"/>
<dbReference type="Proteomes" id="UP000245390">
    <property type="component" value="Unassembled WGS sequence"/>
</dbReference>
<sequence length="37" mass="4051">MSGLFAISADAATFSVIACLMFREVLILCRPCDDRDV</sequence>
<name>A0A316GCU3_9RHOB</name>
<dbReference type="EMBL" id="QGGV01000001">
    <property type="protein sequence ID" value="PWK58758.1"/>
    <property type="molecule type" value="Genomic_DNA"/>
</dbReference>
<accession>A0A316GCU3</accession>